<proteinExistence type="predicted"/>
<dbReference type="InterPro" id="IPR023213">
    <property type="entry name" value="CAT-like_dom_sf"/>
</dbReference>
<evidence type="ECO:0000313" key="2">
    <source>
        <dbReference type="EMBL" id="GLB33239.1"/>
    </source>
</evidence>
<feature type="region of interest" description="Disordered" evidence="1">
    <location>
        <begin position="427"/>
        <end position="461"/>
    </location>
</feature>
<evidence type="ECO:0000256" key="1">
    <source>
        <dbReference type="SAM" id="MobiDB-lite"/>
    </source>
</evidence>
<gene>
    <name evidence="2" type="ORF">LshimejAT787_0101230</name>
</gene>
<evidence type="ECO:0000313" key="3">
    <source>
        <dbReference type="Proteomes" id="UP001063166"/>
    </source>
</evidence>
<organism evidence="2 3">
    <name type="scientific">Lyophyllum shimeji</name>
    <name type="common">Hon-shimeji</name>
    <name type="synonym">Tricholoma shimeji</name>
    <dbReference type="NCBI Taxonomy" id="47721"/>
    <lineage>
        <taxon>Eukaryota</taxon>
        <taxon>Fungi</taxon>
        <taxon>Dikarya</taxon>
        <taxon>Basidiomycota</taxon>
        <taxon>Agaricomycotina</taxon>
        <taxon>Agaricomycetes</taxon>
        <taxon>Agaricomycetidae</taxon>
        <taxon>Agaricales</taxon>
        <taxon>Tricholomatineae</taxon>
        <taxon>Lyophyllaceae</taxon>
        <taxon>Lyophyllum</taxon>
    </lineage>
</organism>
<dbReference type="AlphaFoldDB" id="A0A9P3PD27"/>
<sequence length="523" mass="56536">MDSFDSDNWATLPLTQFDRLFERTTFLTGWLVEGTIDADALARALTHLTHKWRMLAGRLESVPSVEDGATEWRIRIPLGPIPADYKTFALTTATSDVPLSHHLALPLPTVSRSLPHALFIHPSTPRQYTVWESTRHPLTCWHLTHFPPDPKHGGTTHTCIGFARSHGVFDGVGAGQIVRALVQEMKGEPWDVPALPSPGFTPNPVQSALDAAVEQGRGAEGEGEGKGTDGYSGFTDLGVGGAVKQVAWHLRERLWYEADRRIVLVPKDVLDYLVESVRGEPRSEASDNEVTTGDILVAWILKTVYAAGTSPTTLIQCSNLASFRHLLSPSPSASTALLHYPHNAFVPLPYPPLSLHELTTHTLAALARRLAAARGALAIRHVLSAYGALRSVTAFPANPRARETVVVSNVEASRILEADWRGVIRGSAKEEGEASGSGETGEGEGEGEGDERETGEGKGKTLCGYRYQLTPTELLMTNGVYVSGRLGDGSVVLDVSLRKRRVEMLERAVAGLAREVGKAPGAV</sequence>
<keyword evidence="3" id="KW-1185">Reference proteome</keyword>
<dbReference type="Gene3D" id="3.30.559.10">
    <property type="entry name" value="Chloramphenicol acetyltransferase-like domain"/>
    <property type="match status" value="2"/>
</dbReference>
<feature type="compositionally biased region" description="Acidic residues" evidence="1">
    <location>
        <begin position="441"/>
        <end position="451"/>
    </location>
</feature>
<protein>
    <submittedName>
        <fullName evidence="2">Lysr family regulatory protein</fullName>
    </submittedName>
</protein>
<dbReference type="OrthoDB" id="21502at2759"/>
<accession>A0A9P3PD27</accession>
<comment type="caution">
    <text evidence="2">The sequence shown here is derived from an EMBL/GenBank/DDBJ whole genome shotgun (WGS) entry which is preliminary data.</text>
</comment>
<dbReference type="Proteomes" id="UP001063166">
    <property type="component" value="Unassembled WGS sequence"/>
</dbReference>
<name>A0A9P3PD27_LYOSH</name>
<dbReference type="EMBL" id="BRPK01000001">
    <property type="protein sequence ID" value="GLB33239.1"/>
    <property type="molecule type" value="Genomic_DNA"/>
</dbReference>
<reference evidence="2" key="1">
    <citation type="submission" date="2022-07" db="EMBL/GenBank/DDBJ databases">
        <title>The genome of Lyophyllum shimeji provides insight into the initial evolution of ectomycorrhizal fungal genome.</title>
        <authorList>
            <person name="Kobayashi Y."/>
            <person name="Shibata T."/>
            <person name="Hirakawa H."/>
            <person name="Shigenobu S."/>
            <person name="Nishiyama T."/>
            <person name="Yamada A."/>
            <person name="Hasebe M."/>
            <person name="Kawaguchi M."/>
        </authorList>
    </citation>
    <scope>NUCLEOTIDE SEQUENCE</scope>
    <source>
        <strain evidence="2">AT787</strain>
    </source>
</reference>